<dbReference type="FunCoup" id="A0A1W4XTC9">
    <property type="interactions" value="2156"/>
</dbReference>
<dbReference type="OrthoDB" id="1734063at2759"/>
<protein>
    <submittedName>
        <fullName evidence="7">UPF0505 protein C16orf62 homolog isoform X1</fullName>
    </submittedName>
</protein>
<dbReference type="PANTHER" id="PTHR13673">
    <property type="entry name" value="ESOPHAGEAL CANCER ASSOCIATED PROTEIN"/>
    <property type="match status" value="1"/>
</dbReference>
<dbReference type="GO" id="GO:0005768">
    <property type="term" value="C:endosome"/>
    <property type="evidence" value="ECO:0007669"/>
    <property type="project" value="UniProtKB-SubCell"/>
</dbReference>
<evidence type="ECO:0000256" key="3">
    <source>
        <dbReference type="ARBA" id="ARBA00022448"/>
    </source>
</evidence>
<evidence type="ECO:0000256" key="5">
    <source>
        <dbReference type="ARBA" id="ARBA00022927"/>
    </source>
</evidence>
<dbReference type="GeneID" id="108744454"/>
<dbReference type="PANTHER" id="PTHR13673:SF0">
    <property type="entry name" value="VPS35 ENDOSOMAL PROTEIN-SORTING FACTOR-LIKE"/>
    <property type="match status" value="1"/>
</dbReference>
<keyword evidence="4" id="KW-0967">Endosome</keyword>
<evidence type="ECO:0000256" key="2">
    <source>
        <dbReference type="ARBA" id="ARBA00010704"/>
    </source>
</evidence>
<sequence>MNTTPTQWTTYIKNTNIYQPAIATEAFEHPLKSTTIDRIPRRILGSQPSTGRSSPIFTPSVFLEPLCSALEGVDPLSQFMKEEIDPLSQMAVELSTVDSIFDSEGNKRKISKSNLEIESWDSRKHSILSKYTTSEKLSIVTSFINEGERVVVKAQNMSVDKVQHRLEQLDYFEEGSQRKLDLTQAEYVNRIDQLNKELVSAWHSEHRVKALKIAIQCAKLLADTDVIQFYPSKFVLITDILDIFGQLVYERLRVKANYCKQGSKIVTVLPPDFTSDMVPESAKETCRNWFYKIASIRELIPRLYVEMAILKSYSFLTSSEFSAALLRLTRMIRGIGNPLVAAYARCYICRVGITVTTTSNSDSNYLKENFNDFLGCYNQLFSSFVQEELKIQRVPVATYLTLFMPALEFILQAVACTVPESVLVGILKQCEQIDNSALLINTIIVSFKPTFISVRAVEILEKIKRCIKQDFPVYILLSNLGYSINSCPPPAEHRKQILGDVWNIISQLGDPEQYINCAEIWIQYVVQYFSSRELNIILGNVIEHMSRKRIYENFYPQLKNVVQKVISFTQDFETLLAMDSFLPLIDLFQRENVKVEVCKSILITCISIQMQTSDPVITNSLIFLCSVLHDSINALTVDDERRQIAEILCNVVRRVDYGRDFEQQLSFYVEARGAFSNLDSVLTQLVQCVNTLATNTKRIVNGFHSKKTAAFVRACAAYCFITIPSIKSVHTRLELYLLSGRVALSNNCLGQADSFFKTILTTLSELYLETEEKPGNTDCFLISYINNLLSVLVVVPDSPDRGVLSLTKALLNILKNFNYKQIGTLAQIYVNVLDMLSTMVQESYPYHVDRVESNDSLYGSDPKFISEVDKMCSIILGEILNQLKLIGPCNHQSSIAFELLLRIIIRGDMSKNSLSNLTQNLWLLSLKNGNLSTKYLAATKKHLEYYGKALNNPYLLETVEKLKF</sequence>
<dbReference type="InterPro" id="IPR029705">
    <property type="entry name" value="VPS35L"/>
</dbReference>
<dbReference type="KEGG" id="apln:108744454"/>
<dbReference type="STRING" id="224129.A0A1W4XTC9"/>
<dbReference type="AlphaFoldDB" id="A0A1W4XTC9"/>
<keyword evidence="6" id="KW-1185">Reference proteome</keyword>
<evidence type="ECO:0000313" key="7">
    <source>
        <dbReference type="RefSeq" id="XP_018335728.1"/>
    </source>
</evidence>
<reference evidence="7" key="1">
    <citation type="submission" date="2025-08" db="UniProtKB">
        <authorList>
            <consortium name="RefSeq"/>
        </authorList>
    </citation>
    <scope>IDENTIFICATION</scope>
    <source>
        <tissue evidence="7">Entire body</tissue>
    </source>
</reference>
<evidence type="ECO:0000256" key="4">
    <source>
        <dbReference type="ARBA" id="ARBA00022753"/>
    </source>
</evidence>
<dbReference type="InParanoid" id="A0A1W4XTC9"/>
<evidence type="ECO:0000313" key="6">
    <source>
        <dbReference type="Proteomes" id="UP000192223"/>
    </source>
</evidence>
<dbReference type="Proteomes" id="UP000192223">
    <property type="component" value="Unplaced"/>
</dbReference>
<evidence type="ECO:0000256" key="1">
    <source>
        <dbReference type="ARBA" id="ARBA00004177"/>
    </source>
</evidence>
<dbReference type="GO" id="GO:0032456">
    <property type="term" value="P:endocytic recycling"/>
    <property type="evidence" value="ECO:0007669"/>
    <property type="project" value="InterPro"/>
</dbReference>
<accession>A0A1W4XTC9</accession>
<comment type="similarity">
    <text evidence="2">Belongs to the VPS35L family.</text>
</comment>
<dbReference type="RefSeq" id="XP_018335728.1">
    <property type="nucleotide sequence ID" value="XM_018480226.2"/>
</dbReference>
<name>A0A1W4XTC9_AGRPL</name>
<keyword evidence="5" id="KW-0653">Protein transport</keyword>
<gene>
    <name evidence="7" type="primary">LOC108744454</name>
</gene>
<dbReference type="GO" id="GO:0015031">
    <property type="term" value="P:protein transport"/>
    <property type="evidence" value="ECO:0007669"/>
    <property type="project" value="UniProtKB-KW"/>
</dbReference>
<organism evidence="6 7">
    <name type="scientific">Agrilus planipennis</name>
    <name type="common">Emerald ash borer</name>
    <name type="synonym">Agrilus marcopoli</name>
    <dbReference type="NCBI Taxonomy" id="224129"/>
    <lineage>
        <taxon>Eukaryota</taxon>
        <taxon>Metazoa</taxon>
        <taxon>Ecdysozoa</taxon>
        <taxon>Arthropoda</taxon>
        <taxon>Hexapoda</taxon>
        <taxon>Insecta</taxon>
        <taxon>Pterygota</taxon>
        <taxon>Neoptera</taxon>
        <taxon>Endopterygota</taxon>
        <taxon>Coleoptera</taxon>
        <taxon>Polyphaga</taxon>
        <taxon>Elateriformia</taxon>
        <taxon>Buprestoidea</taxon>
        <taxon>Buprestidae</taxon>
        <taxon>Agrilinae</taxon>
        <taxon>Agrilus</taxon>
    </lineage>
</organism>
<keyword evidence="3" id="KW-0813">Transport</keyword>
<comment type="subcellular location">
    <subcellularLocation>
        <location evidence="1">Endosome</location>
    </subcellularLocation>
</comment>
<proteinExistence type="inferred from homology"/>